<dbReference type="AlphaFoldDB" id="A0A2M4CBT2"/>
<reference evidence="1" key="1">
    <citation type="submission" date="2018-01" db="EMBL/GenBank/DDBJ databases">
        <title>An insight into the sialome of Amazonian anophelines.</title>
        <authorList>
            <person name="Ribeiro J.M."/>
            <person name="Scarpassa V."/>
            <person name="Calvo E."/>
        </authorList>
    </citation>
    <scope>NUCLEOTIDE SEQUENCE</scope>
    <source>
        <tissue evidence="1">Salivary glands</tissue>
    </source>
</reference>
<name>A0A2M4CBT2_9DIPT</name>
<sequence>MRSPLARKRKNFLACCAFCSRVCVVSCLRAFGMSSLATLACIALRLPSAKRRKSWKNEKNVNATMRRSAIGRQSISSSIRLD</sequence>
<organism evidence="1">
    <name type="scientific">Anopheles marajoara</name>
    <dbReference type="NCBI Taxonomy" id="58244"/>
    <lineage>
        <taxon>Eukaryota</taxon>
        <taxon>Metazoa</taxon>
        <taxon>Ecdysozoa</taxon>
        <taxon>Arthropoda</taxon>
        <taxon>Hexapoda</taxon>
        <taxon>Insecta</taxon>
        <taxon>Pterygota</taxon>
        <taxon>Neoptera</taxon>
        <taxon>Endopterygota</taxon>
        <taxon>Diptera</taxon>
        <taxon>Nematocera</taxon>
        <taxon>Culicoidea</taxon>
        <taxon>Culicidae</taxon>
        <taxon>Anophelinae</taxon>
        <taxon>Anopheles</taxon>
    </lineage>
</organism>
<accession>A0A2M4CBT2</accession>
<dbReference type="EMBL" id="GGFJ01013450">
    <property type="protein sequence ID" value="MBW62591.1"/>
    <property type="molecule type" value="Transcribed_RNA"/>
</dbReference>
<protein>
    <submittedName>
        <fullName evidence="1">Putative secreted protein</fullName>
    </submittedName>
</protein>
<proteinExistence type="predicted"/>
<evidence type="ECO:0000313" key="1">
    <source>
        <dbReference type="EMBL" id="MBW62591.1"/>
    </source>
</evidence>